<dbReference type="OMA" id="SCMAFHR"/>
<keyword evidence="2 4" id="KW-0479">Metal-binding</keyword>
<dbReference type="GO" id="GO:0016121">
    <property type="term" value="P:carotene catabolic process"/>
    <property type="evidence" value="ECO:0007669"/>
    <property type="project" value="TreeGrafter"/>
</dbReference>
<dbReference type="GO" id="GO:0042574">
    <property type="term" value="P:retinal metabolic process"/>
    <property type="evidence" value="ECO:0007669"/>
    <property type="project" value="TreeGrafter"/>
</dbReference>
<dbReference type="GO" id="GO:0003834">
    <property type="term" value="F:beta-carotene 15,15'-dioxygenase activity"/>
    <property type="evidence" value="ECO:0007669"/>
    <property type="project" value="TreeGrafter"/>
</dbReference>
<accession>A0A8C3E6V5</accession>
<dbReference type="GO" id="GO:0046872">
    <property type="term" value="F:metal ion binding"/>
    <property type="evidence" value="ECO:0007669"/>
    <property type="project" value="UniProtKB-KW"/>
</dbReference>
<dbReference type="RefSeq" id="XP_031977583.1">
    <property type="nucleotide sequence ID" value="XM_032121692.1"/>
</dbReference>
<dbReference type="OrthoDB" id="407010at2759"/>
<evidence type="ECO:0000313" key="6">
    <source>
        <dbReference type="Ensembl" id="ENSCMUP00000013886.1"/>
    </source>
</evidence>
<gene>
    <name evidence="6" type="primary">BCO1</name>
</gene>
<evidence type="ECO:0000313" key="7">
    <source>
        <dbReference type="Proteomes" id="UP000694553"/>
    </source>
</evidence>
<dbReference type="GO" id="GO:0010436">
    <property type="term" value="F:carotenoid dioxygenase activity"/>
    <property type="evidence" value="ECO:0007669"/>
    <property type="project" value="TreeGrafter"/>
</dbReference>
<dbReference type="GeneID" id="116449809"/>
<reference evidence="6" key="2">
    <citation type="submission" date="2025-08" db="UniProtKB">
        <authorList>
            <consortium name="Ensembl"/>
        </authorList>
    </citation>
    <scope>IDENTIFICATION</scope>
</reference>
<dbReference type="Proteomes" id="UP000694553">
    <property type="component" value="Unassembled WGS sequence"/>
</dbReference>
<reference evidence="7" key="1">
    <citation type="submission" date="2019-10" db="EMBL/GenBank/DDBJ databases">
        <title>Corvus moneduloides (New Caledonian crow) genome, bCorMon1, primary haplotype.</title>
        <authorList>
            <person name="Rutz C."/>
            <person name="Fungtammasan C."/>
            <person name="Mountcastle J."/>
            <person name="Formenti G."/>
            <person name="Chow W."/>
            <person name="Howe K."/>
            <person name="Steele M.P."/>
            <person name="Fernandes J."/>
            <person name="Gilbert M.T.P."/>
            <person name="Fedrigo O."/>
            <person name="Jarvis E.D."/>
            <person name="Gemmell N."/>
        </authorList>
    </citation>
    <scope>NUCLEOTIDE SEQUENCE [LARGE SCALE GENOMIC DNA]</scope>
</reference>
<dbReference type="AlphaFoldDB" id="A0A8C3E6V5"/>
<proteinExistence type="inferred from homology"/>
<feature type="binding site" evidence="4">
    <location>
        <position position="220"/>
    </location>
    <ligand>
        <name>Fe cation</name>
        <dbReference type="ChEBI" id="CHEBI:24875"/>
        <note>catalytic</note>
    </ligand>
</feature>
<feature type="binding site" evidence="4">
    <location>
        <position position="284"/>
    </location>
    <ligand>
        <name>Fe cation</name>
        <dbReference type="ChEBI" id="CHEBI:24875"/>
        <note>catalytic</note>
    </ligand>
</feature>
<name>A0A8C3E6V5_CORMO</name>
<feature type="binding site" evidence="4">
    <location>
        <position position="560"/>
    </location>
    <ligand>
        <name>Fe cation</name>
        <dbReference type="ChEBI" id="CHEBI:24875"/>
        <note>catalytic</note>
    </ligand>
</feature>
<keyword evidence="7" id="KW-1185">Reference proteome</keyword>
<evidence type="ECO:0000256" key="4">
    <source>
        <dbReference type="PIRSR" id="PIRSR604294-1"/>
    </source>
</evidence>
<organism evidence="6 7">
    <name type="scientific">Corvus moneduloides</name>
    <name type="common">New Caledonian crow</name>
    <dbReference type="NCBI Taxonomy" id="1196302"/>
    <lineage>
        <taxon>Eukaryota</taxon>
        <taxon>Metazoa</taxon>
        <taxon>Chordata</taxon>
        <taxon>Craniata</taxon>
        <taxon>Vertebrata</taxon>
        <taxon>Euteleostomi</taxon>
        <taxon>Archelosauria</taxon>
        <taxon>Archosauria</taxon>
        <taxon>Dinosauria</taxon>
        <taxon>Saurischia</taxon>
        <taxon>Theropoda</taxon>
        <taxon>Coelurosauria</taxon>
        <taxon>Aves</taxon>
        <taxon>Neognathae</taxon>
        <taxon>Neoaves</taxon>
        <taxon>Telluraves</taxon>
        <taxon>Australaves</taxon>
        <taxon>Passeriformes</taxon>
        <taxon>Corvoidea</taxon>
        <taxon>Corvidae</taxon>
        <taxon>Corvus</taxon>
    </lineage>
</organism>
<evidence type="ECO:0000256" key="2">
    <source>
        <dbReference type="ARBA" id="ARBA00022723"/>
    </source>
</evidence>
<dbReference type="InterPro" id="IPR004294">
    <property type="entry name" value="Carotenoid_Oase"/>
</dbReference>
<reference evidence="6" key="3">
    <citation type="submission" date="2025-09" db="UniProtKB">
        <authorList>
            <consortium name="Ensembl"/>
        </authorList>
    </citation>
    <scope>IDENTIFICATION</scope>
</reference>
<dbReference type="PANTHER" id="PTHR10543:SF132">
    <property type="entry name" value="BETA,BETA-CAROTENE 15,15'-DIOXYGENASE"/>
    <property type="match status" value="1"/>
</dbReference>
<evidence type="ECO:0000256" key="3">
    <source>
        <dbReference type="ARBA" id="ARBA00023004"/>
    </source>
</evidence>
<evidence type="ECO:0000256" key="5">
    <source>
        <dbReference type="RuleBase" id="RU003799"/>
    </source>
</evidence>
<dbReference type="Ensembl" id="ENSCMUT00000014910.2">
    <property type="protein sequence ID" value="ENSCMUP00000013886.1"/>
    <property type="gene ID" value="ENSCMUG00000008678.2"/>
</dbReference>
<sequence length="574" mass="65537">MIPCSEVFVTPEEPNPEQKDPSLAQTGGGQPRLQKRLGRAQALGISSEMDTLYGRNKEEHPEPIKAEVQGQLPTWLRGILLRNGPGMHTIGDSKYNHWFDGLALLHSFTFKNGEVYYRSKYLRSDTYNCNIEANRIVVSEFGTMAYPDPCKNIFAKAFSYLSHTIPEFTDNCLINIMKAGDDFYATGETNFIRKINPQTLETLEKVDYNKYVAVNLATSHPHYDSAGNVLNMGTSIVDKGKTKYVLFKIPSSVPEKEKKKSCFKHLEVVCSIPSHSLLHPSYYHSFGLTENYIIFIEQPFRLDIVKMATAYIRGVNWASCLAYNKDDKTWFHFIDRKTKKEVSTKFYTDALVFFHHINAYEEDGHIIFDLIAYTDNSLYDMFYLKNLDKDFEENIKLTSIPTCKRFVVPLQYDKDAEVGSNLVRLASTATAVKEKDGTIYCQHETLGEGIELPRINYDYNGKKYKYVFATEVQWSPVPTKIAKLNTQTKEMIHWGQDHCWPSEPVFVPNPDAKEEDDGVVLTCVVKSDPKEAPFLLVLDAKTFTELGRATVNVEMHMDLHGMFIPEQVVKTETD</sequence>
<comment type="similarity">
    <text evidence="1 5">Belongs to the carotenoid oxygenase family.</text>
</comment>
<evidence type="ECO:0000256" key="1">
    <source>
        <dbReference type="ARBA" id="ARBA00006787"/>
    </source>
</evidence>
<feature type="binding site" evidence="4">
    <location>
        <position position="355"/>
    </location>
    <ligand>
        <name>Fe cation</name>
        <dbReference type="ChEBI" id="CHEBI:24875"/>
        <note>catalytic</note>
    </ligand>
</feature>
<protein>
    <submittedName>
        <fullName evidence="6">Beta-carotene oxygenase 1</fullName>
    </submittedName>
</protein>
<dbReference type="CTD" id="53630"/>
<dbReference type="Pfam" id="PF03055">
    <property type="entry name" value="RPE65"/>
    <property type="match status" value="1"/>
</dbReference>
<keyword evidence="3 4" id="KW-0408">Iron</keyword>
<dbReference type="PANTHER" id="PTHR10543">
    <property type="entry name" value="BETA-CAROTENE DIOXYGENASE"/>
    <property type="match status" value="1"/>
</dbReference>
<comment type="cofactor">
    <cofactor evidence="4">
        <name>Fe(2+)</name>
        <dbReference type="ChEBI" id="CHEBI:29033"/>
    </cofactor>
    <text evidence="4">Binds 1 Fe(2+) ion per subunit.</text>
</comment>